<organism evidence="1 2">
    <name type="scientific">Choristoneura fumiferana</name>
    <name type="common">Spruce budworm moth</name>
    <name type="synonym">Archips fumiferana</name>
    <dbReference type="NCBI Taxonomy" id="7141"/>
    <lineage>
        <taxon>Eukaryota</taxon>
        <taxon>Metazoa</taxon>
        <taxon>Ecdysozoa</taxon>
        <taxon>Arthropoda</taxon>
        <taxon>Hexapoda</taxon>
        <taxon>Insecta</taxon>
        <taxon>Pterygota</taxon>
        <taxon>Neoptera</taxon>
        <taxon>Endopterygota</taxon>
        <taxon>Lepidoptera</taxon>
        <taxon>Glossata</taxon>
        <taxon>Ditrysia</taxon>
        <taxon>Tortricoidea</taxon>
        <taxon>Tortricidae</taxon>
        <taxon>Tortricinae</taxon>
        <taxon>Choristoneura</taxon>
    </lineage>
</organism>
<evidence type="ECO:0000313" key="1">
    <source>
        <dbReference type="EMBL" id="KAI8432762.1"/>
    </source>
</evidence>
<accession>A0ACC0K8K1</accession>
<reference evidence="1 2" key="1">
    <citation type="journal article" date="2022" name="Genome Biol. Evol.">
        <title>The Spruce Budworm Genome: Reconstructing the Evolutionary History of Antifreeze Proteins.</title>
        <authorList>
            <person name="Beliveau C."/>
            <person name="Gagne P."/>
            <person name="Picq S."/>
            <person name="Vernygora O."/>
            <person name="Keeling C.I."/>
            <person name="Pinkney K."/>
            <person name="Doucet D."/>
            <person name="Wen F."/>
            <person name="Johnston J.S."/>
            <person name="Maaroufi H."/>
            <person name="Boyle B."/>
            <person name="Laroche J."/>
            <person name="Dewar K."/>
            <person name="Juretic N."/>
            <person name="Blackburn G."/>
            <person name="Nisole A."/>
            <person name="Brunet B."/>
            <person name="Brandao M."/>
            <person name="Lumley L."/>
            <person name="Duan J."/>
            <person name="Quan G."/>
            <person name="Lucarotti C.J."/>
            <person name="Roe A.D."/>
            <person name="Sperling F.A.H."/>
            <person name="Levesque R.C."/>
            <person name="Cusson M."/>
        </authorList>
    </citation>
    <scope>NUCLEOTIDE SEQUENCE [LARGE SCALE GENOMIC DNA]</scope>
    <source>
        <strain evidence="1">Glfc:IPQL:Cfum</strain>
    </source>
</reference>
<gene>
    <name evidence="1" type="ORF">MSG28_013721</name>
</gene>
<dbReference type="Proteomes" id="UP001064048">
    <property type="component" value="Chromosome 24"/>
</dbReference>
<keyword evidence="2" id="KW-1185">Reference proteome</keyword>
<evidence type="ECO:0000313" key="2">
    <source>
        <dbReference type="Proteomes" id="UP001064048"/>
    </source>
</evidence>
<dbReference type="EMBL" id="CM046124">
    <property type="protein sequence ID" value="KAI8432762.1"/>
    <property type="molecule type" value="Genomic_DNA"/>
</dbReference>
<sequence>MGLGWTRLTHAPTKVGSHSYLWVPENGQRHRGRPRRRWRDDLDTLYLCLLVLLMDTPAQDTQKTTTPPPPKLDTLVTIYELEENKNHMRFCDTDKPIYDDDIFCNRIVAITAHGNDEGFGKGRIIVPGIFIDDRRILTSYTPFRILRKNVNRDKIYINYIKAKAYIDKALLVGYVYERIKLACARQIIAMEHKYIVADQWHGKDKTHTPMHDLMVMKTEKPMEFIANATWHNVTKDKVNYDVMLAGPMLTQIADKLDEFPETFKIISLGFMDDDHVFNKNHLHTSKDYEYDDKVLEDCEEWFPRDWGYFFCVKNDDDFVSIGSGALLVSSKKDSVNDTEKVFGIGCFMLKKNKASILVFTDIRPYLPQMNMTCNGWDGN</sequence>
<protein>
    <submittedName>
        <fullName evidence="1">Uncharacterized protein</fullName>
    </submittedName>
</protein>
<comment type="caution">
    <text evidence="1">The sequence shown here is derived from an EMBL/GenBank/DDBJ whole genome shotgun (WGS) entry which is preliminary data.</text>
</comment>
<proteinExistence type="predicted"/>
<name>A0ACC0K8K1_CHOFU</name>